<dbReference type="InterPro" id="IPR014001">
    <property type="entry name" value="Helicase_ATP-bd"/>
</dbReference>
<dbReference type="Pfam" id="PF00271">
    <property type="entry name" value="Helicase_C"/>
    <property type="match status" value="1"/>
</dbReference>
<dbReference type="InterPro" id="IPR013670">
    <property type="entry name" value="EcoEI_R_C_dom"/>
</dbReference>
<dbReference type="GO" id="GO:0006304">
    <property type="term" value="P:DNA modification"/>
    <property type="evidence" value="ECO:0007669"/>
    <property type="project" value="InterPro"/>
</dbReference>
<sequence length="1163" mass="135305">MNTNFQFLESEFAVFYERAKKAEQLVITDPRASLFYSRMALEVAVNWMYTNDRELELPYDKGLHNLLIQQEFKAQFNNKLYKELHLIKKIGNLAAHNKPVNDVDSHNTIEYLFYFAKWFAKSYAKETFSDLGIFNFDFIPKKGDAELSKMQIQALEKELDKELSNFQEQLKTKEEERQQLAEKNELFKKQIEDLQAQIEANKVEANTQDQVQHPRNEHETRKYIIDVNLREAGWDLRGVNDKEYKVQHMPKSTNKSGIGYVDYVLWDDNGLPLALVEAKKTLESATKGENQAQLYADCLEKMHGQRPVMYYSNGYEIFLWDDQFYKQARPVHGFYTKSELQTVIFRRTHRKDIRTAPIDTEIVERTYQMRAIKSIAEHFSGNDKTNGQLIGTNRGALLVLATGTGKTRVSIAFSKVILECNWAKRILFLADRISLVEQAKRSFVKFLPQHASVNLLEDKDNPDARIAFSTYSTMMGLIDRNRDEEARFYGVGHFDLIIIDEAHRSIYKKYQAIFDYFDALFLGLTATPKNSIDKNTYHMFGLADKTPTDAYTFQEAVENKHLCPYKSIEVPTKFLREGIKYEELSEEEKEEFEEEILDGEEATGNEWIASSELNSWLFNKPTAIKTLQYLIKNGIKKRGGDELGKTIIFAKNRKHAQFLKDIFMELDKELYGNDYVKVIAHHIPKAKEFINRFCDEEKERLPQIAISIDMMDTGIDAPSCVNLVFYKPVKSYAKFWQMIGRGSRLRPDLFGPGKDKTHFLIFDLCQNFEFFSENPEGIEASTQKSLTEILFGIRLRLAEYLKSSQFKEDESLQAFKIELLDGLFRDVDGLNLERFDVKMKLEIVYEFGNGNRELWNHLSKRDVKRIEEKLAPLVKPQKGDSDLARYYDKLLYTLIAKRLETPNKEEYINSFMLPISKVANTSKKLLKKTTIPAVKEKEDIIKAPLEEEFWGIEGIVHLEKLRKAVRELVKYIDPEDQRYVTTDFEDHILEDQVKISDFISEPKEDTYTPSPFQNNVYRLEQLIRENENHITIARIRKAETITKEELQALEAMLFKGGIDKETIEKELGSQFNLVKFIISLMGLSSEKVDQSFAQFINDYQLNAVQIEFLDTIKKFLTTNGKIEPSKLYDSPFKNYHSLGIDGVFTEQQADIIFKILEDFKEAK</sequence>
<dbReference type="GO" id="GO:0003677">
    <property type="term" value="F:DNA binding"/>
    <property type="evidence" value="ECO:0007669"/>
    <property type="project" value="InterPro"/>
</dbReference>
<dbReference type="PROSITE" id="PS51194">
    <property type="entry name" value="HELICASE_CTER"/>
    <property type="match status" value="1"/>
</dbReference>
<accession>A0A368P649</accession>
<dbReference type="PANTHER" id="PTHR47396">
    <property type="entry name" value="TYPE I RESTRICTION ENZYME ECOKI R PROTEIN"/>
    <property type="match status" value="1"/>
</dbReference>
<dbReference type="Pfam" id="PF08463">
    <property type="entry name" value="EcoEI_R_C"/>
    <property type="match status" value="1"/>
</dbReference>
<dbReference type="CDD" id="cd18032">
    <property type="entry name" value="DEXHc_RE_I_III_res"/>
    <property type="match status" value="1"/>
</dbReference>
<evidence type="ECO:0000259" key="2">
    <source>
        <dbReference type="PROSITE" id="PS51192"/>
    </source>
</evidence>
<dbReference type="RefSeq" id="WP_113965557.1">
    <property type="nucleotide sequence ID" value="NZ_QNRP01000001.1"/>
</dbReference>
<evidence type="ECO:0000313" key="4">
    <source>
        <dbReference type="EMBL" id="RCU57913.1"/>
    </source>
</evidence>
<evidence type="ECO:0000259" key="3">
    <source>
        <dbReference type="PROSITE" id="PS51194"/>
    </source>
</evidence>
<dbReference type="Gene3D" id="3.90.1570.30">
    <property type="match status" value="1"/>
</dbReference>
<dbReference type="PROSITE" id="PS51192">
    <property type="entry name" value="HELICASE_ATP_BIND_1"/>
    <property type="match status" value="1"/>
</dbReference>
<dbReference type="Gene3D" id="3.40.50.300">
    <property type="entry name" value="P-loop containing nucleotide triphosphate hydrolases"/>
    <property type="match status" value="2"/>
</dbReference>
<comment type="caution">
    <text evidence="4">The sequence shown here is derived from an EMBL/GenBank/DDBJ whole genome shotgun (WGS) entry which is preliminary data.</text>
</comment>
<feature type="domain" description="Helicase ATP-binding" evidence="2">
    <location>
        <begin position="387"/>
        <end position="546"/>
    </location>
</feature>
<dbReference type="EMBL" id="QPIG01000001">
    <property type="protein sequence ID" value="RCU57913.1"/>
    <property type="molecule type" value="Genomic_DNA"/>
</dbReference>
<name>A0A368P649_9FLAO</name>
<dbReference type="CDD" id="cd18799">
    <property type="entry name" value="SF2_C_EcoAI-like"/>
    <property type="match status" value="1"/>
</dbReference>
<dbReference type="InterPro" id="IPR006935">
    <property type="entry name" value="Helicase/UvrB_N"/>
</dbReference>
<gene>
    <name evidence="4" type="ORF">DU428_00525</name>
</gene>
<evidence type="ECO:0000256" key="1">
    <source>
        <dbReference type="SAM" id="Coils"/>
    </source>
</evidence>
<dbReference type="AlphaFoldDB" id="A0A368P649"/>
<dbReference type="InterPro" id="IPR001650">
    <property type="entry name" value="Helicase_C-like"/>
</dbReference>
<dbReference type="Proteomes" id="UP000252249">
    <property type="component" value="Unassembled WGS sequence"/>
</dbReference>
<feature type="coiled-coil region" evidence="1">
    <location>
        <begin position="145"/>
        <end position="208"/>
    </location>
</feature>
<dbReference type="InterPro" id="IPR050742">
    <property type="entry name" value="Helicase_Restrict-Modif_Enz"/>
</dbReference>
<keyword evidence="1" id="KW-0175">Coiled coil</keyword>
<protein>
    <submittedName>
        <fullName evidence="4">DUF4145 domain-containing protein</fullName>
    </submittedName>
</protein>
<keyword evidence="5" id="KW-1185">Reference proteome</keyword>
<proteinExistence type="predicted"/>
<dbReference type="PANTHER" id="PTHR47396:SF1">
    <property type="entry name" value="ATP-DEPENDENT HELICASE IRC3-RELATED"/>
    <property type="match status" value="1"/>
</dbReference>
<dbReference type="GO" id="GO:0005524">
    <property type="term" value="F:ATP binding"/>
    <property type="evidence" value="ECO:0007669"/>
    <property type="project" value="InterPro"/>
</dbReference>
<dbReference type="InterPro" id="IPR027417">
    <property type="entry name" value="P-loop_NTPase"/>
</dbReference>
<dbReference type="GO" id="GO:0005829">
    <property type="term" value="C:cytosol"/>
    <property type="evidence" value="ECO:0007669"/>
    <property type="project" value="TreeGrafter"/>
</dbReference>
<evidence type="ECO:0000313" key="5">
    <source>
        <dbReference type="Proteomes" id="UP000252249"/>
    </source>
</evidence>
<feature type="domain" description="Helicase C-terminal" evidence="3">
    <location>
        <begin position="630"/>
        <end position="786"/>
    </location>
</feature>
<organism evidence="4 5">
    <name type="scientific">Oceanihabitans sediminis</name>
    <dbReference type="NCBI Taxonomy" id="1812012"/>
    <lineage>
        <taxon>Bacteria</taxon>
        <taxon>Pseudomonadati</taxon>
        <taxon>Bacteroidota</taxon>
        <taxon>Flavobacteriia</taxon>
        <taxon>Flavobacteriales</taxon>
        <taxon>Flavobacteriaceae</taxon>
        <taxon>Oceanihabitans</taxon>
    </lineage>
</organism>
<dbReference type="OrthoDB" id="9759819at2"/>
<dbReference type="GO" id="GO:0016787">
    <property type="term" value="F:hydrolase activity"/>
    <property type="evidence" value="ECO:0007669"/>
    <property type="project" value="InterPro"/>
</dbReference>
<dbReference type="Pfam" id="PF13643">
    <property type="entry name" value="DUF4145"/>
    <property type="match status" value="1"/>
</dbReference>
<dbReference type="Pfam" id="PF04851">
    <property type="entry name" value="ResIII"/>
    <property type="match status" value="1"/>
</dbReference>
<reference evidence="4 5" key="1">
    <citation type="submission" date="2018-07" db="EMBL/GenBank/DDBJ databases">
        <title>Oceanihabitans testaceum sp. nov., isolated from marine sediment.</title>
        <authorList>
            <person name="Li C.-M."/>
        </authorList>
    </citation>
    <scope>NUCLEOTIDE SEQUENCE [LARGE SCALE GENOMIC DNA]</scope>
    <source>
        <strain evidence="4 5">S9-10</strain>
    </source>
</reference>
<dbReference type="SUPFAM" id="SSF52540">
    <property type="entry name" value="P-loop containing nucleoside triphosphate hydrolases"/>
    <property type="match status" value="2"/>
</dbReference>
<dbReference type="SMART" id="SM00487">
    <property type="entry name" value="DEXDc"/>
    <property type="match status" value="1"/>
</dbReference>
<dbReference type="InterPro" id="IPR025285">
    <property type="entry name" value="DUF4145"/>
</dbReference>